<sequence>MDERARTGAHDDQATWRTSIGAGAPATFETTRTRRIHAIARARSHPGQEFYAGTFDASAGVKSGPATAAGLASALQRIALNRSHPLTRRKP</sequence>
<organism evidence="2">
    <name type="scientific">Cupriavidus pinatubonensis (strain JMP 134 / LMG 1197)</name>
    <name type="common">Cupriavidus necator (strain JMP 134)</name>
    <dbReference type="NCBI Taxonomy" id="264198"/>
    <lineage>
        <taxon>Bacteria</taxon>
        <taxon>Pseudomonadati</taxon>
        <taxon>Pseudomonadota</taxon>
        <taxon>Betaproteobacteria</taxon>
        <taxon>Burkholderiales</taxon>
        <taxon>Burkholderiaceae</taxon>
        <taxon>Cupriavidus</taxon>
    </lineage>
</organism>
<name>Q46SX1_CUPPJ</name>
<accession>Q46SX1</accession>
<evidence type="ECO:0000256" key="1">
    <source>
        <dbReference type="SAM" id="MobiDB-lite"/>
    </source>
</evidence>
<feature type="region of interest" description="Disordered" evidence="1">
    <location>
        <begin position="1"/>
        <end position="23"/>
    </location>
</feature>
<proteinExistence type="predicted"/>
<evidence type="ECO:0000313" key="2">
    <source>
        <dbReference type="EMBL" id="AAZ63763.1"/>
    </source>
</evidence>
<reference evidence="2" key="1">
    <citation type="submission" date="2005-08" db="EMBL/GenBank/DDBJ databases">
        <title>Complete sequence of chromosome 2 of Ralstonia eutropha JMP134.</title>
        <authorList>
            <person name="Copeland A."/>
            <person name="Lucas S."/>
            <person name="Lapidus A."/>
            <person name="Barry K."/>
            <person name="Detter J.C."/>
            <person name="Glavina T."/>
            <person name="Hammon N."/>
            <person name="Israni S."/>
            <person name="Pitluck S."/>
            <person name="Goltsman E."/>
            <person name="Martinez M."/>
            <person name="Schmutz J."/>
            <person name="Larimer F."/>
            <person name="Land M."/>
            <person name="Lykidis A."/>
            <person name="Richardson P."/>
        </authorList>
    </citation>
    <scope>NUCLEOTIDE SEQUENCE [LARGE SCALE GENOMIC DNA]</scope>
    <source>
        <strain evidence="2">JMP134</strain>
    </source>
</reference>
<dbReference type="HOGENOM" id="CLU_2421980_0_0_4"/>
<protein>
    <submittedName>
        <fullName evidence="2">Uncharacterized protein</fullName>
    </submittedName>
</protein>
<dbReference type="EMBL" id="CP000091">
    <property type="protein sequence ID" value="AAZ63763.1"/>
    <property type="molecule type" value="Genomic_DNA"/>
</dbReference>
<gene>
    <name evidence="2" type="ordered locus">Reut_B4411</name>
</gene>
<feature type="compositionally biased region" description="Basic and acidic residues" evidence="1">
    <location>
        <begin position="1"/>
        <end position="14"/>
    </location>
</feature>
<dbReference type="AlphaFoldDB" id="Q46SX1"/>
<dbReference type="KEGG" id="reu:Reut_B4411"/>